<protein>
    <submittedName>
        <fullName evidence="1">Uncharacterized protein</fullName>
    </submittedName>
</protein>
<evidence type="ECO:0000313" key="1">
    <source>
        <dbReference type="EMBL" id="AEK22181.1"/>
    </source>
</evidence>
<dbReference type="KEGG" id="ccm:Ccan_00580"/>
<name>F9YPT6_CAPCC</name>
<evidence type="ECO:0000313" key="2">
    <source>
        <dbReference type="Proteomes" id="UP000008895"/>
    </source>
</evidence>
<dbReference type="HOGENOM" id="CLU_2913894_0_0_10"/>
<accession>F9YPT6</accession>
<dbReference type="Proteomes" id="UP000008895">
    <property type="component" value="Chromosome"/>
</dbReference>
<sequence length="61" mass="7411">MFPFPKYIYQGKFRNNLSGCRALIKNYDFIKTNTSFKKLKYIFKKLKINNKIHKIELFGIF</sequence>
<reference evidence="1 2" key="1">
    <citation type="journal article" date="2011" name="J. Bacteriol.">
        <title>Complete genome sequence of the dog commensal and human pathogen Capnocytophaga canimorsus strain 5.</title>
        <authorList>
            <person name="Manfredi P."/>
            <person name="Pagni M."/>
            <person name="Cornelis G.R."/>
        </authorList>
    </citation>
    <scope>NUCLEOTIDE SEQUENCE [LARGE SCALE GENOMIC DNA]</scope>
    <source>
        <strain evidence="2">5</strain>
    </source>
</reference>
<gene>
    <name evidence="1" type="ordered locus">Ccan_00580</name>
</gene>
<keyword evidence="2" id="KW-1185">Reference proteome</keyword>
<dbReference type="EMBL" id="CP002113">
    <property type="protein sequence ID" value="AEK22181.1"/>
    <property type="molecule type" value="Genomic_DNA"/>
</dbReference>
<dbReference type="AlphaFoldDB" id="F9YPT6"/>
<proteinExistence type="predicted"/>
<organism evidence="1 2">
    <name type="scientific">Capnocytophaga canimorsus (strain 5)</name>
    <dbReference type="NCBI Taxonomy" id="860228"/>
    <lineage>
        <taxon>Bacteria</taxon>
        <taxon>Pseudomonadati</taxon>
        <taxon>Bacteroidota</taxon>
        <taxon>Flavobacteriia</taxon>
        <taxon>Flavobacteriales</taxon>
        <taxon>Flavobacteriaceae</taxon>
        <taxon>Capnocytophaga</taxon>
    </lineage>
</organism>